<name>A0A6P6W6J7_COFAR</name>
<dbReference type="InterPro" id="IPR036430">
    <property type="entry name" value="RNase_T2-like_sf"/>
</dbReference>
<dbReference type="PANTHER" id="PTHR11240">
    <property type="entry name" value="RIBONUCLEASE T2"/>
    <property type="match status" value="1"/>
</dbReference>
<proteinExistence type="inferred from homology"/>
<evidence type="ECO:0000256" key="2">
    <source>
        <dbReference type="ARBA" id="ARBA00022722"/>
    </source>
</evidence>
<evidence type="ECO:0000256" key="1">
    <source>
        <dbReference type="ARBA" id="ARBA00007469"/>
    </source>
</evidence>
<evidence type="ECO:0000256" key="6">
    <source>
        <dbReference type="RuleBase" id="RU004328"/>
    </source>
</evidence>
<keyword evidence="4" id="KW-0378">Hydrolase</keyword>
<accession>A0A6P6W6J7</accession>
<reference evidence="9" key="2">
    <citation type="submission" date="2025-08" db="UniProtKB">
        <authorList>
            <consortium name="RefSeq"/>
        </authorList>
    </citation>
    <scope>IDENTIFICATION</scope>
    <source>
        <tissue evidence="9">Leaves</tissue>
    </source>
</reference>
<gene>
    <name evidence="9" type="primary">LOC113729735</name>
</gene>
<dbReference type="SUPFAM" id="SSF55895">
    <property type="entry name" value="Ribonuclease Rh-like"/>
    <property type="match status" value="1"/>
</dbReference>
<evidence type="ECO:0000256" key="5">
    <source>
        <dbReference type="ARBA" id="ARBA00023239"/>
    </source>
</evidence>
<dbReference type="GO" id="GO:0006401">
    <property type="term" value="P:RNA catabolic process"/>
    <property type="evidence" value="ECO:0007669"/>
    <property type="project" value="TreeGrafter"/>
</dbReference>
<dbReference type="GeneID" id="113729735"/>
<keyword evidence="7" id="KW-0472">Membrane</keyword>
<evidence type="ECO:0000256" key="3">
    <source>
        <dbReference type="ARBA" id="ARBA00022759"/>
    </source>
</evidence>
<dbReference type="RefSeq" id="XP_027109782.2">
    <property type="nucleotide sequence ID" value="XM_027253981.2"/>
</dbReference>
<keyword evidence="2" id="KW-0540">Nuclease</keyword>
<dbReference type="Gene3D" id="3.90.730.10">
    <property type="entry name" value="Ribonuclease T2-like"/>
    <property type="match status" value="1"/>
</dbReference>
<keyword evidence="7" id="KW-1133">Transmembrane helix</keyword>
<dbReference type="Pfam" id="PF00445">
    <property type="entry name" value="Ribonuclease_T2"/>
    <property type="match status" value="1"/>
</dbReference>
<organism evidence="8 9">
    <name type="scientific">Coffea arabica</name>
    <name type="common">Arabian coffee</name>
    <dbReference type="NCBI Taxonomy" id="13443"/>
    <lineage>
        <taxon>Eukaryota</taxon>
        <taxon>Viridiplantae</taxon>
        <taxon>Streptophyta</taxon>
        <taxon>Embryophyta</taxon>
        <taxon>Tracheophyta</taxon>
        <taxon>Spermatophyta</taxon>
        <taxon>Magnoliopsida</taxon>
        <taxon>eudicotyledons</taxon>
        <taxon>Gunneridae</taxon>
        <taxon>Pentapetalae</taxon>
        <taxon>asterids</taxon>
        <taxon>lamiids</taxon>
        <taxon>Gentianales</taxon>
        <taxon>Rubiaceae</taxon>
        <taxon>Ixoroideae</taxon>
        <taxon>Gardenieae complex</taxon>
        <taxon>Bertiereae - Coffeeae clade</taxon>
        <taxon>Coffeeae</taxon>
        <taxon>Coffea</taxon>
    </lineage>
</organism>
<dbReference type="OrthoDB" id="1706374at2759"/>
<evidence type="ECO:0000256" key="4">
    <source>
        <dbReference type="ARBA" id="ARBA00022801"/>
    </source>
</evidence>
<keyword evidence="8" id="KW-1185">Reference proteome</keyword>
<dbReference type="GO" id="GO:0016787">
    <property type="term" value="F:hydrolase activity"/>
    <property type="evidence" value="ECO:0007669"/>
    <property type="project" value="UniProtKB-KW"/>
</dbReference>
<dbReference type="AlphaFoldDB" id="A0A6P6W6J7"/>
<feature type="transmembrane region" description="Helical" evidence="7">
    <location>
        <begin position="12"/>
        <end position="33"/>
    </location>
</feature>
<keyword evidence="3" id="KW-0255">Endonuclease</keyword>
<evidence type="ECO:0000313" key="8">
    <source>
        <dbReference type="Proteomes" id="UP001652660"/>
    </source>
</evidence>
<dbReference type="PANTHER" id="PTHR11240:SF75">
    <property type="entry name" value="RIBONUCLEASE 3"/>
    <property type="match status" value="1"/>
</dbReference>
<evidence type="ECO:0000256" key="7">
    <source>
        <dbReference type="SAM" id="Phobius"/>
    </source>
</evidence>
<protein>
    <submittedName>
        <fullName evidence="9">Ribonuclease S-2</fullName>
    </submittedName>
</protein>
<sequence length="247" mass="29093">MPCLSGNIFWVNLFISLHMARSVLISILVMFIIDPQKISGQYEFFKLVAFWGPSFCRVYDCWREPPVPKFTLHGLWPDNYTRRLYNCGGSRYIPLSDQRSINARDDYWYDYFLLNPPSARRNWRTQQKFWAKEWSNHGTCSENVFNQPNYFNLAETLMFRYDLRSILFNSKNPIPLPWPRVSDVMSAISKVTQARPELRCNYYINGNILVEVALCYDVQGSRVINCTRPGTVFCGRRSSRIYVPNNF</sequence>
<dbReference type="GO" id="GO:0005576">
    <property type="term" value="C:extracellular region"/>
    <property type="evidence" value="ECO:0007669"/>
    <property type="project" value="TreeGrafter"/>
</dbReference>
<dbReference type="GO" id="GO:0003723">
    <property type="term" value="F:RNA binding"/>
    <property type="evidence" value="ECO:0007669"/>
    <property type="project" value="InterPro"/>
</dbReference>
<dbReference type="InterPro" id="IPR018188">
    <property type="entry name" value="RNase_T2_His_AS_1"/>
</dbReference>
<reference evidence="8" key="1">
    <citation type="journal article" date="2025" name="Foods">
        <title>Unveiling the Microbial Signatures of Arabica Coffee Cherries: Insights into Ripeness Specific Diversity, Functional Traits, and Implications for Quality and Safety.</title>
        <authorList>
            <consortium name="RefSeq"/>
            <person name="Tenea G.N."/>
            <person name="Cifuentes V."/>
            <person name="Reyes P."/>
            <person name="Cevallos-Vallejos M."/>
        </authorList>
    </citation>
    <scope>NUCLEOTIDE SEQUENCE [LARGE SCALE GENOMIC DNA]</scope>
</reference>
<keyword evidence="5" id="KW-0456">Lyase</keyword>
<dbReference type="Proteomes" id="UP001652660">
    <property type="component" value="Chromosome 2e"/>
</dbReference>
<dbReference type="GO" id="GO:0033897">
    <property type="term" value="F:ribonuclease T2 activity"/>
    <property type="evidence" value="ECO:0007669"/>
    <property type="project" value="InterPro"/>
</dbReference>
<dbReference type="InterPro" id="IPR001568">
    <property type="entry name" value="RNase_T2-like"/>
</dbReference>
<keyword evidence="7" id="KW-0812">Transmembrane</keyword>
<dbReference type="PROSITE" id="PS00530">
    <property type="entry name" value="RNASE_T2_1"/>
    <property type="match status" value="1"/>
</dbReference>
<evidence type="ECO:0000313" key="9">
    <source>
        <dbReference type="RefSeq" id="XP_027109782.2"/>
    </source>
</evidence>
<comment type="similarity">
    <text evidence="1 6">Belongs to the RNase T2 family.</text>
</comment>